<dbReference type="InterPro" id="IPR005503">
    <property type="entry name" value="FliL"/>
</dbReference>
<keyword evidence="6 10" id="KW-0812">Transmembrane</keyword>
<keyword evidence="11" id="KW-0282">Flagellum</keyword>
<name>A0ABX1U4A9_9PROT</name>
<feature type="transmembrane region" description="Helical" evidence="10">
    <location>
        <begin position="24"/>
        <end position="47"/>
    </location>
</feature>
<keyword evidence="11" id="KW-0969">Cilium</keyword>
<keyword evidence="4" id="KW-1003">Cell membrane</keyword>
<evidence type="ECO:0000256" key="1">
    <source>
        <dbReference type="ARBA" id="ARBA00002254"/>
    </source>
</evidence>
<dbReference type="EMBL" id="SPMY01000081">
    <property type="protein sequence ID" value="NMQ29974.1"/>
    <property type="molecule type" value="Genomic_DNA"/>
</dbReference>
<keyword evidence="12" id="KW-1185">Reference proteome</keyword>
<evidence type="ECO:0000256" key="6">
    <source>
        <dbReference type="ARBA" id="ARBA00022692"/>
    </source>
</evidence>
<sequence length="185" mass="20261">MAKDAKAEADGAGAAPPVKSKKKLLTIIIAILVLVLGLGGVGAYFLLKPAAEYDEEYADAPRERPKPSKRKKVDHNAAPVYVALEAFTVNLVPENGDQYLQLILSVEVEDAQVDEQLKQYMPKLRNDLTLLLSSKKASDLISSEGKTRLAAEIKEKMNDVLDPAGKGKKNDWPVKEVLFTSFIIQ</sequence>
<proteinExistence type="inferred from homology"/>
<evidence type="ECO:0000256" key="5">
    <source>
        <dbReference type="ARBA" id="ARBA00022500"/>
    </source>
</evidence>
<evidence type="ECO:0000256" key="9">
    <source>
        <dbReference type="ARBA" id="ARBA00023136"/>
    </source>
</evidence>
<dbReference type="PANTHER" id="PTHR35091">
    <property type="entry name" value="FLAGELLAR PROTEIN FLIL"/>
    <property type="match status" value="1"/>
</dbReference>
<dbReference type="Pfam" id="PF03748">
    <property type="entry name" value="FliL"/>
    <property type="match status" value="1"/>
</dbReference>
<dbReference type="RefSeq" id="WP_169068426.1">
    <property type="nucleotide sequence ID" value="NZ_SPMY01000081.1"/>
</dbReference>
<evidence type="ECO:0000313" key="11">
    <source>
        <dbReference type="EMBL" id="NMQ29974.1"/>
    </source>
</evidence>
<evidence type="ECO:0000256" key="2">
    <source>
        <dbReference type="ARBA" id="ARBA00004162"/>
    </source>
</evidence>
<evidence type="ECO:0000256" key="7">
    <source>
        <dbReference type="ARBA" id="ARBA00022779"/>
    </source>
</evidence>
<protein>
    <recommendedName>
        <fullName evidence="10">Flagellar protein FliL</fullName>
    </recommendedName>
</protein>
<comment type="subcellular location">
    <subcellularLocation>
        <location evidence="10">Cell inner membrane</location>
    </subcellularLocation>
    <subcellularLocation>
        <location evidence="2">Cell membrane</location>
        <topology evidence="2">Single-pass membrane protein</topology>
    </subcellularLocation>
</comment>
<dbReference type="Proteomes" id="UP000749010">
    <property type="component" value="Unassembled WGS sequence"/>
</dbReference>
<evidence type="ECO:0000256" key="4">
    <source>
        <dbReference type="ARBA" id="ARBA00022475"/>
    </source>
</evidence>
<evidence type="ECO:0000256" key="8">
    <source>
        <dbReference type="ARBA" id="ARBA00022989"/>
    </source>
</evidence>
<evidence type="ECO:0000313" key="12">
    <source>
        <dbReference type="Proteomes" id="UP000749010"/>
    </source>
</evidence>
<gene>
    <name evidence="11" type="ORF">E4Q23_20760</name>
</gene>
<organism evidence="11 12">
    <name type="scientific">Candidatus Accumulibacter phosphatis</name>
    <dbReference type="NCBI Taxonomy" id="327160"/>
    <lineage>
        <taxon>Bacteria</taxon>
        <taxon>Pseudomonadati</taxon>
        <taxon>Pseudomonadota</taxon>
        <taxon>Betaproteobacteria</taxon>
        <taxon>Candidatus Accumulibacter</taxon>
    </lineage>
</organism>
<keyword evidence="11" id="KW-0966">Cell projection</keyword>
<keyword evidence="5 10" id="KW-0145">Chemotaxis</keyword>
<evidence type="ECO:0000256" key="3">
    <source>
        <dbReference type="ARBA" id="ARBA00008281"/>
    </source>
</evidence>
<evidence type="ECO:0000256" key="10">
    <source>
        <dbReference type="RuleBase" id="RU364125"/>
    </source>
</evidence>
<keyword evidence="7 10" id="KW-0283">Flagellar rotation</keyword>
<keyword evidence="10" id="KW-0997">Cell inner membrane</keyword>
<keyword evidence="8 10" id="KW-1133">Transmembrane helix</keyword>
<keyword evidence="9 10" id="KW-0472">Membrane</keyword>
<comment type="similarity">
    <text evidence="3 10">Belongs to the FliL family.</text>
</comment>
<comment type="function">
    <text evidence="1 10">Controls the rotational direction of flagella during chemotaxis.</text>
</comment>
<dbReference type="PANTHER" id="PTHR35091:SF2">
    <property type="entry name" value="FLAGELLAR PROTEIN FLIL"/>
    <property type="match status" value="1"/>
</dbReference>
<comment type="caution">
    <text evidence="11">The sequence shown here is derived from an EMBL/GenBank/DDBJ whole genome shotgun (WGS) entry which is preliminary data.</text>
</comment>
<accession>A0ABX1U4A9</accession>
<reference evidence="11 12" key="1">
    <citation type="submission" date="2019-03" db="EMBL/GenBank/DDBJ databases">
        <title>Metabolic reconstructions from genomes of highly enriched 'Candidatus Accumulibacter' and 'Candidatus Competibacter' bioreactor populations.</title>
        <authorList>
            <person name="Annavajhala M.K."/>
            <person name="Welles L."/>
            <person name="Abbas B."/>
            <person name="Sorokin D."/>
            <person name="Park H."/>
            <person name="Van Loosdrecht M."/>
            <person name="Chandran K."/>
        </authorList>
    </citation>
    <scope>NUCLEOTIDE SEQUENCE [LARGE SCALE GENOMIC DNA]</scope>
    <source>
        <strain evidence="11 12">SBR_S</strain>
    </source>
</reference>